<evidence type="ECO:0000313" key="1">
    <source>
        <dbReference type="EMBL" id="KAI5669745.1"/>
    </source>
</evidence>
<dbReference type="EMBL" id="CM044704">
    <property type="protein sequence ID" value="KAI5669745.1"/>
    <property type="molecule type" value="Genomic_DNA"/>
</dbReference>
<reference evidence="2" key="1">
    <citation type="journal article" date="2023" name="Nat. Plants">
        <title>Single-cell RNA sequencing provides a high-resolution roadmap for understanding the multicellular compartmentation of specialized metabolism.</title>
        <authorList>
            <person name="Sun S."/>
            <person name="Shen X."/>
            <person name="Li Y."/>
            <person name="Li Y."/>
            <person name="Wang S."/>
            <person name="Li R."/>
            <person name="Zhang H."/>
            <person name="Shen G."/>
            <person name="Guo B."/>
            <person name="Wei J."/>
            <person name="Xu J."/>
            <person name="St-Pierre B."/>
            <person name="Chen S."/>
            <person name="Sun C."/>
        </authorList>
    </citation>
    <scope>NUCLEOTIDE SEQUENCE [LARGE SCALE GENOMIC DNA]</scope>
</reference>
<proteinExistence type="predicted"/>
<accession>A0ACC0BAU7</accession>
<sequence>MILTWLYLLAILQVQPKSTFAVGSRYNESELPETWYTQFFDRYRASKSYRVSFGDQETDKRTPEQMSTYLRVVEKHKRKRVAFKEDQNLVVGNPTLQNGSNMLSTPVIDDTSAVDGEAPFFPETMFTTNCVPDSAVLRKNRRVARNQKVEFNGVLDTLPQIVTKSPIMIERLGIRPEYLSMDQGGNQNRGRNVTESNRKLLGQEQASQLSQKVVSRYLLNVGFEGSSEVPLEVFAQLLSCHISKLGRTLKLLADSYKRQCSAVELLKMFLHTTGYSNLGVLSDFVKDATRNVVQQTQQQMQGIQSQLQSHMQAPIRQPQQIPRHMHPQIQQMLNNQNAHLAFQQQQQWERMRRRQQSTPRPVMNMDKDRPMVEVKVENPSDFPMDNNNNALNNMNSRHPQLQQQLRQQQQLAAMSLHAQSNNAFRPMSSLQIPQMQSPNMGMVRAPPVKVEGFQELMGGDTTLKHDSEENKLTSPQK</sequence>
<organism evidence="1 2">
    <name type="scientific">Catharanthus roseus</name>
    <name type="common">Madagascar periwinkle</name>
    <name type="synonym">Vinca rosea</name>
    <dbReference type="NCBI Taxonomy" id="4058"/>
    <lineage>
        <taxon>Eukaryota</taxon>
        <taxon>Viridiplantae</taxon>
        <taxon>Streptophyta</taxon>
        <taxon>Embryophyta</taxon>
        <taxon>Tracheophyta</taxon>
        <taxon>Spermatophyta</taxon>
        <taxon>Magnoliopsida</taxon>
        <taxon>eudicotyledons</taxon>
        <taxon>Gunneridae</taxon>
        <taxon>Pentapetalae</taxon>
        <taxon>asterids</taxon>
        <taxon>lamiids</taxon>
        <taxon>Gentianales</taxon>
        <taxon>Apocynaceae</taxon>
        <taxon>Rauvolfioideae</taxon>
        <taxon>Vinceae</taxon>
        <taxon>Catharanthinae</taxon>
        <taxon>Catharanthus</taxon>
    </lineage>
</organism>
<name>A0ACC0BAU7_CATRO</name>
<protein>
    <submittedName>
        <fullName evidence="1">Uncharacterized protein</fullName>
    </submittedName>
</protein>
<gene>
    <name evidence="1" type="ORF">M9H77_19598</name>
</gene>
<keyword evidence="2" id="KW-1185">Reference proteome</keyword>
<dbReference type="Proteomes" id="UP001060085">
    <property type="component" value="Linkage Group LG04"/>
</dbReference>
<comment type="caution">
    <text evidence="1">The sequence shown here is derived from an EMBL/GenBank/DDBJ whole genome shotgun (WGS) entry which is preliminary data.</text>
</comment>
<evidence type="ECO:0000313" key="2">
    <source>
        <dbReference type="Proteomes" id="UP001060085"/>
    </source>
</evidence>